<evidence type="ECO:0000313" key="2">
    <source>
        <dbReference type="Proteomes" id="UP000887116"/>
    </source>
</evidence>
<dbReference type="EMBL" id="BMAO01015299">
    <property type="protein sequence ID" value="GFR00832.1"/>
    <property type="molecule type" value="Genomic_DNA"/>
</dbReference>
<keyword evidence="2" id="KW-1185">Reference proteome</keyword>
<comment type="caution">
    <text evidence="1">The sequence shown here is derived from an EMBL/GenBank/DDBJ whole genome shotgun (WGS) entry which is preliminary data.</text>
</comment>
<gene>
    <name evidence="1" type="ORF">TNCT_81181</name>
</gene>
<protein>
    <submittedName>
        <fullName evidence="1">Uncharacterized protein</fullName>
    </submittedName>
</protein>
<dbReference type="AlphaFoldDB" id="A0A8X6LA12"/>
<reference evidence="1" key="1">
    <citation type="submission" date="2020-07" db="EMBL/GenBank/DDBJ databases">
        <title>Multicomponent nature underlies the extraordinary mechanical properties of spider dragline silk.</title>
        <authorList>
            <person name="Kono N."/>
            <person name="Nakamura H."/>
            <person name="Mori M."/>
            <person name="Yoshida Y."/>
            <person name="Ohtoshi R."/>
            <person name="Malay A.D."/>
            <person name="Moran D.A.P."/>
            <person name="Tomita M."/>
            <person name="Numata K."/>
            <person name="Arakawa K."/>
        </authorList>
    </citation>
    <scope>NUCLEOTIDE SEQUENCE</scope>
</reference>
<sequence length="117" mass="13629">MQREKYCFYPPPPSPLHRGFRFPAVQHTPCLFRLQSNASNLSMDLVRHFKTQWIPLRNKETVQGRSFEKVLILKQVYVLGSHYTDLISEDNLFGAIPATVPFFIQQSCVFNLSLDNR</sequence>
<name>A0A8X6LA12_TRICU</name>
<proteinExistence type="predicted"/>
<evidence type="ECO:0000313" key="1">
    <source>
        <dbReference type="EMBL" id="GFR00832.1"/>
    </source>
</evidence>
<dbReference type="Proteomes" id="UP000887116">
    <property type="component" value="Unassembled WGS sequence"/>
</dbReference>
<organism evidence="1 2">
    <name type="scientific">Trichonephila clavata</name>
    <name type="common">Joro spider</name>
    <name type="synonym">Nephila clavata</name>
    <dbReference type="NCBI Taxonomy" id="2740835"/>
    <lineage>
        <taxon>Eukaryota</taxon>
        <taxon>Metazoa</taxon>
        <taxon>Ecdysozoa</taxon>
        <taxon>Arthropoda</taxon>
        <taxon>Chelicerata</taxon>
        <taxon>Arachnida</taxon>
        <taxon>Araneae</taxon>
        <taxon>Araneomorphae</taxon>
        <taxon>Entelegynae</taxon>
        <taxon>Araneoidea</taxon>
        <taxon>Nephilidae</taxon>
        <taxon>Trichonephila</taxon>
    </lineage>
</organism>
<accession>A0A8X6LA12</accession>